<dbReference type="Proteomes" id="UP000626109">
    <property type="component" value="Unassembled WGS sequence"/>
</dbReference>
<accession>A0A813GME7</accession>
<proteinExistence type="predicted"/>
<keyword evidence="3" id="KW-1185">Reference proteome</keyword>
<evidence type="ECO:0000313" key="2">
    <source>
        <dbReference type="EMBL" id="CAE8646554.1"/>
    </source>
</evidence>
<organism evidence="1 3">
    <name type="scientific">Polarella glacialis</name>
    <name type="common">Dinoflagellate</name>
    <dbReference type="NCBI Taxonomy" id="89957"/>
    <lineage>
        <taxon>Eukaryota</taxon>
        <taxon>Sar</taxon>
        <taxon>Alveolata</taxon>
        <taxon>Dinophyceae</taxon>
        <taxon>Suessiales</taxon>
        <taxon>Suessiaceae</taxon>
        <taxon>Polarella</taxon>
    </lineage>
</organism>
<sequence>MSDARICLVFAAACREAESPRRQHGYSKAHICKRCRCTLPFLKVDLQGTVLKSSFKGELLSGRSAFNEIYFQRQFRMQLQHSTFSEIYFLRKVQFPQTSQNSPPTSPSSLQLLMRSTFIEIYFQGQFRFQLPAIYFQGELLSRRSIINEIYFYGRFQVQLPASHFSGDLVLSNLLSRI</sequence>
<dbReference type="Proteomes" id="UP000654075">
    <property type="component" value="Unassembled WGS sequence"/>
</dbReference>
<evidence type="ECO:0000313" key="1">
    <source>
        <dbReference type="EMBL" id="CAE8626456.1"/>
    </source>
</evidence>
<reference evidence="1" key="1">
    <citation type="submission" date="2021-02" db="EMBL/GenBank/DDBJ databases">
        <authorList>
            <person name="Dougan E. K."/>
            <person name="Rhodes N."/>
            <person name="Thang M."/>
            <person name="Chan C."/>
        </authorList>
    </citation>
    <scope>NUCLEOTIDE SEQUENCE</scope>
</reference>
<comment type="caution">
    <text evidence="1">The sequence shown here is derived from an EMBL/GenBank/DDBJ whole genome shotgun (WGS) entry which is preliminary data.</text>
</comment>
<evidence type="ECO:0000313" key="3">
    <source>
        <dbReference type="Proteomes" id="UP000654075"/>
    </source>
</evidence>
<dbReference type="AlphaFoldDB" id="A0A813GME7"/>
<name>A0A813GME7_POLGL</name>
<gene>
    <name evidence="1" type="ORF">PGLA1383_LOCUS43400</name>
    <name evidence="2" type="ORF">PGLA2088_LOCUS4908</name>
</gene>
<dbReference type="EMBL" id="CAJNNW010004585">
    <property type="protein sequence ID" value="CAE8646554.1"/>
    <property type="molecule type" value="Genomic_DNA"/>
</dbReference>
<protein>
    <submittedName>
        <fullName evidence="1">Uncharacterized protein</fullName>
    </submittedName>
</protein>
<dbReference type="EMBL" id="CAJNNV010028972">
    <property type="protein sequence ID" value="CAE8626456.1"/>
    <property type="molecule type" value="Genomic_DNA"/>
</dbReference>